<sequence length="320" mass="36852">MAVASSGYKAYHSNSPSKNETPSPIRNLPTEIVAEVLTGLDSSSLSSALLAHRLFWETFQGCQRQILREIVTRLIPPQLLPLASVTYEASLIDYSDWNRSRRLLDQLHYLHNNQAPASASSASSPPPWQWPLTRRVTAAMERVHLMVKHFAADFAQRTIPRFSHIFQATRPETCTPSEELRILRAFYRFQLYCNIFGRKALESAREAVCGREYDWESQQLVGQKSDEDVQGELQAFFWVWPPWVNEQLACIFEYLETRLSGFFDEVAAHDVEWGYRRVDWIEPTVAISHRRFLVSTIPFLNCHISISILKAFQADRFTAI</sequence>
<evidence type="ECO:0008006" key="4">
    <source>
        <dbReference type="Google" id="ProtNLM"/>
    </source>
</evidence>
<gene>
    <name evidence="2" type="ORF">C8A03DRAFT_12434</name>
</gene>
<dbReference type="EMBL" id="MU860024">
    <property type="protein sequence ID" value="KAK4241286.1"/>
    <property type="molecule type" value="Genomic_DNA"/>
</dbReference>
<dbReference type="Proteomes" id="UP001303760">
    <property type="component" value="Unassembled WGS sequence"/>
</dbReference>
<accession>A0AAN7CGN7</accession>
<name>A0AAN7CGN7_9PEZI</name>
<proteinExistence type="predicted"/>
<reference evidence="2" key="2">
    <citation type="submission" date="2023-05" db="EMBL/GenBank/DDBJ databases">
        <authorList>
            <consortium name="Lawrence Berkeley National Laboratory"/>
            <person name="Steindorff A."/>
            <person name="Hensen N."/>
            <person name="Bonometti L."/>
            <person name="Westerberg I."/>
            <person name="Brannstrom I.O."/>
            <person name="Guillou S."/>
            <person name="Cros-Aarteil S."/>
            <person name="Calhoun S."/>
            <person name="Haridas S."/>
            <person name="Kuo A."/>
            <person name="Mondo S."/>
            <person name="Pangilinan J."/>
            <person name="Riley R."/>
            <person name="Labutti K."/>
            <person name="Andreopoulos B."/>
            <person name="Lipzen A."/>
            <person name="Chen C."/>
            <person name="Yanf M."/>
            <person name="Daum C."/>
            <person name="Ng V."/>
            <person name="Clum A."/>
            <person name="Ohm R."/>
            <person name="Martin F."/>
            <person name="Silar P."/>
            <person name="Natvig D."/>
            <person name="Lalanne C."/>
            <person name="Gautier V."/>
            <person name="Ament-Velasquez S.L."/>
            <person name="Kruys A."/>
            <person name="Hutchinson M.I."/>
            <person name="Powell A.J."/>
            <person name="Barry K."/>
            <person name="Miller A.N."/>
            <person name="Grigoriev I.V."/>
            <person name="Debuchy R."/>
            <person name="Gladieux P."/>
            <person name="Thoren M.H."/>
            <person name="Johannesson H."/>
        </authorList>
    </citation>
    <scope>NUCLEOTIDE SEQUENCE</scope>
    <source>
        <strain evidence="2">CBS 532.94</strain>
    </source>
</reference>
<reference evidence="2" key="1">
    <citation type="journal article" date="2023" name="Mol. Phylogenet. Evol.">
        <title>Genome-scale phylogeny and comparative genomics of the fungal order Sordariales.</title>
        <authorList>
            <person name="Hensen N."/>
            <person name="Bonometti L."/>
            <person name="Westerberg I."/>
            <person name="Brannstrom I.O."/>
            <person name="Guillou S."/>
            <person name="Cros-Aarteil S."/>
            <person name="Calhoun S."/>
            <person name="Haridas S."/>
            <person name="Kuo A."/>
            <person name="Mondo S."/>
            <person name="Pangilinan J."/>
            <person name="Riley R."/>
            <person name="LaButti K."/>
            <person name="Andreopoulos B."/>
            <person name="Lipzen A."/>
            <person name="Chen C."/>
            <person name="Yan M."/>
            <person name="Daum C."/>
            <person name="Ng V."/>
            <person name="Clum A."/>
            <person name="Steindorff A."/>
            <person name="Ohm R.A."/>
            <person name="Martin F."/>
            <person name="Silar P."/>
            <person name="Natvig D.O."/>
            <person name="Lalanne C."/>
            <person name="Gautier V."/>
            <person name="Ament-Velasquez S.L."/>
            <person name="Kruys A."/>
            <person name="Hutchinson M.I."/>
            <person name="Powell A.J."/>
            <person name="Barry K."/>
            <person name="Miller A.N."/>
            <person name="Grigoriev I.V."/>
            <person name="Debuchy R."/>
            <person name="Gladieux P."/>
            <person name="Hiltunen Thoren M."/>
            <person name="Johannesson H."/>
        </authorList>
    </citation>
    <scope>NUCLEOTIDE SEQUENCE</scope>
    <source>
        <strain evidence="2">CBS 532.94</strain>
    </source>
</reference>
<comment type="caution">
    <text evidence="2">The sequence shown here is derived from an EMBL/GenBank/DDBJ whole genome shotgun (WGS) entry which is preliminary data.</text>
</comment>
<feature type="region of interest" description="Disordered" evidence="1">
    <location>
        <begin position="1"/>
        <end position="26"/>
    </location>
</feature>
<dbReference type="AlphaFoldDB" id="A0AAN7CGN7"/>
<evidence type="ECO:0000313" key="3">
    <source>
        <dbReference type="Proteomes" id="UP001303760"/>
    </source>
</evidence>
<evidence type="ECO:0000256" key="1">
    <source>
        <dbReference type="SAM" id="MobiDB-lite"/>
    </source>
</evidence>
<organism evidence="2 3">
    <name type="scientific">Achaetomium macrosporum</name>
    <dbReference type="NCBI Taxonomy" id="79813"/>
    <lineage>
        <taxon>Eukaryota</taxon>
        <taxon>Fungi</taxon>
        <taxon>Dikarya</taxon>
        <taxon>Ascomycota</taxon>
        <taxon>Pezizomycotina</taxon>
        <taxon>Sordariomycetes</taxon>
        <taxon>Sordariomycetidae</taxon>
        <taxon>Sordariales</taxon>
        <taxon>Chaetomiaceae</taxon>
        <taxon>Achaetomium</taxon>
    </lineage>
</organism>
<evidence type="ECO:0000313" key="2">
    <source>
        <dbReference type="EMBL" id="KAK4241286.1"/>
    </source>
</evidence>
<keyword evidence="3" id="KW-1185">Reference proteome</keyword>
<protein>
    <recommendedName>
        <fullName evidence="4">F-box domain-containing protein</fullName>
    </recommendedName>
</protein>
<feature type="compositionally biased region" description="Polar residues" evidence="1">
    <location>
        <begin position="12"/>
        <end position="24"/>
    </location>
</feature>